<gene>
    <name evidence="1" type="ORF">E2C01_047445</name>
</gene>
<comment type="caution">
    <text evidence="1">The sequence shown here is derived from an EMBL/GenBank/DDBJ whole genome shotgun (WGS) entry which is preliminary data.</text>
</comment>
<protein>
    <submittedName>
        <fullName evidence="1">Uncharacterized protein</fullName>
    </submittedName>
</protein>
<name>A0A5B7G0F9_PORTR</name>
<evidence type="ECO:0000313" key="2">
    <source>
        <dbReference type="Proteomes" id="UP000324222"/>
    </source>
</evidence>
<proteinExistence type="predicted"/>
<organism evidence="1 2">
    <name type="scientific">Portunus trituberculatus</name>
    <name type="common">Swimming crab</name>
    <name type="synonym">Neptunus trituberculatus</name>
    <dbReference type="NCBI Taxonomy" id="210409"/>
    <lineage>
        <taxon>Eukaryota</taxon>
        <taxon>Metazoa</taxon>
        <taxon>Ecdysozoa</taxon>
        <taxon>Arthropoda</taxon>
        <taxon>Crustacea</taxon>
        <taxon>Multicrustacea</taxon>
        <taxon>Malacostraca</taxon>
        <taxon>Eumalacostraca</taxon>
        <taxon>Eucarida</taxon>
        <taxon>Decapoda</taxon>
        <taxon>Pleocyemata</taxon>
        <taxon>Brachyura</taxon>
        <taxon>Eubrachyura</taxon>
        <taxon>Portunoidea</taxon>
        <taxon>Portunidae</taxon>
        <taxon>Portuninae</taxon>
        <taxon>Portunus</taxon>
    </lineage>
</organism>
<dbReference type="AlphaFoldDB" id="A0A5B7G0F9"/>
<reference evidence="1 2" key="1">
    <citation type="submission" date="2019-05" db="EMBL/GenBank/DDBJ databases">
        <title>Another draft genome of Portunus trituberculatus and its Hox gene families provides insights of decapod evolution.</title>
        <authorList>
            <person name="Jeong J.-H."/>
            <person name="Song I."/>
            <person name="Kim S."/>
            <person name="Choi T."/>
            <person name="Kim D."/>
            <person name="Ryu S."/>
            <person name="Kim W."/>
        </authorList>
    </citation>
    <scope>NUCLEOTIDE SEQUENCE [LARGE SCALE GENOMIC DNA]</scope>
    <source>
        <tissue evidence="1">Muscle</tissue>
    </source>
</reference>
<evidence type="ECO:0000313" key="1">
    <source>
        <dbReference type="EMBL" id="MPC53550.1"/>
    </source>
</evidence>
<dbReference type="EMBL" id="VSRR010011705">
    <property type="protein sequence ID" value="MPC53550.1"/>
    <property type="molecule type" value="Genomic_DNA"/>
</dbReference>
<accession>A0A5B7G0F9</accession>
<sequence>MTISARPCPLAVVIPTSSIAAPLPLPTCTLHELLEPNLKCTYASLGLFYIPVLKI</sequence>
<keyword evidence="2" id="KW-1185">Reference proteome</keyword>
<dbReference type="Proteomes" id="UP000324222">
    <property type="component" value="Unassembled WGS sequence"/>
</dbReference>